<dbReference type="EMBL" id="MGGR01000016">
    <property type="protein sequence ID" value="OGM33578.1"/>
    <property type="molecule type" value="Genomic_DNA"/>
</dbReference>
<accession>A0A1F7Z3R0</accession>
<organism evidence="2 3">
    <name type="scientific">Candidatus Woesebacteria bacterium RIFCSPHIGHO2_02_FULL_39_13</name>
    <dbReference type="NCBI Taxonomy" id="1802505"/>
    <lineage>
        <taxon>Bacteria</taxon>
        <taxon>Candidatus Woeseibacteriota</taxon>
    </lineage>
</organism>
<name>A0A1F7Z3R0_9BACT</name>
<sequence>MPTRKNIPLLVAGTIVITVLAIVTLLYFLNQKILSSKKTTTPLDTDISSNLVPQPTTPPEKGFLEGSLSFPSEGIPTDMKVCAENLQGQTIACTDSHIKDSKYTFGEGYLLEAPIGQYRVYANTNDILFYKAYYSEFVTCGLSVNCTSHKPIVVEVKKGETTKNIDPQDWYNQKTPAQ</sequence>
<protein>
    <submittedName>
        <fullName evidence="2">Uncharacterized protein</fullName>
    </submittedName>
</protein>
<feature type="transmembrane region" description="Helical" evidence="1">
    <location>
        <begin position="6"/>
        <end position="29"/>
    </location>
</feature>
<evidence type="ECO:0000313" key="2">
    <source>
        <dbReference type="EMBL" id="OGM33578.1"/>
    </source>
</evidence>
<dbReference type="Proteomes" id="UP000177169">
    <property type="component" value="Unassembled WGS sequence"/>
</dbReference>
<reference evidence="2 3" key="1">
    <citation type="journal article" date="2016" name="Nat. Commun.">
        <title>Thousands of microbial genomes shed light on interconnected biogeochemical processes in an aquifer system.</title>
        <authorList>
            <person name="Anantharaman K."/>
            <person name="Brown C.T."/>
            <person name="Hug L.A."/>
            <person name="Sharon I."/>
            <person name="Castelle C.J."/>
            <person name="Probst A.J."/>
            <person name="Thomas B.C."/>
            <person name="Singh A."/>
            <person name="Wilkins M.J."/>
            <person name="Karaoz U."/>
            <person name="Brodie E.L."/>
            <person name="Williams K.H."/>
            <person name="Hubbard S.S."/>
            <person name="Banfield J.F."/>
        </authorList>
    </citation>
    <scope>NUCLEOTIDE SEQUENCE [LARGE SCALE GENOMIC DNA]</scope>
</reference>
<comment type="caution">
    <text evidence="2">The sequence shown here is derived from an EMBL/GenBank/DDBJ whole genome shotgun (WGS) entry which is preliminary data.</text>
</comment>
<dbReference type="STRING" id="1802505.A3D01_01325"/>
<keyword evidence="1" id="KW-0812">Transmembrane</keyword>
<keyword evidence="1" id="KW-1133">Transmembrane helix</keyword>
<evidence type="ECO:0000256" key="1">
    <source>
        <dbReference type="SAM" id="Phobius"/>
    </source>
</evidence>
<gene>
    <name evidence="2" type="ORF">A3D01_01325</name>
</gene>
<proteinExistence type="predicted"/>
<evidence type="ECO:0000313" key="3">
    <source>
        <dbReference type="Proteomes" id="UP000177169"/>
    </source>
</evidence>
<keyword evidence="1" id="KW-0472">Membrane</keyword>
<dbReference type="AlphaFoldDB" id="A0A1F7Z3R0"/>